<evidence type="ECO:0000313" key="12">
    <source>
        <dbReference type="Proteomes" id="UP001597468"/>
    </source>
</evidence>
<dbReference type="Pfam" id="PF21082">
    <property type="entry name" value="MS_channel_3rd"/>
    <property type="match status" value="1"/>
</dbReference>
<keyword evidence="6 7" id="KW-0472">Membrane</keyword>
<dbReference type="InterPro" id="IPR011014">
    <property type="entry name" value="MscS_channel_TM-2"/>
</dbReference>
<feature type="transmembrane region" description="Helical" evidence="7">
    <location>
        <begin position="77"/>
        <end position="96"/>
    </location>
</feature>
<dbReference type="InterPro" id="IPR049278">
    <property type="entry name" value="MS_channel_C"/>
</dbReference>
<feature type="transmembrane region" description="Helical" evidence="7">
    <location>
        <begin position="34"/>
        <end position="56"/>
    </location>
</feature>
<dbReference type="InterPro" id="IPR006685">
    <property type="entry name" value="MscS_channel_2nd"/>
</dbReference>
<name>A0ABW5IYH2_9FLAO</name>
<dbReference type="InterPro" id="IPR052702">
    <property type="entry name" value="MscS-like_channel"/>
</dbReference>
<evidence type="ECO:0000256" key="2">
    <source>
        <dbReference type="ARBA" id="ARBA00008017"/>
    </source>
</evidence>
<dbReference type="Pfam" id="PF21088">
    <property type="entry name" value="MS_channel_1st"/>
    <property type="match status" value="1"/>
</dbReference>
<dbReference type="InterPro" id="IPR010920">
    <property type="entry name" value="LSM_dom_sf"/>
</dbReference>
<dbReference type="PANTHER" id="PTHR30347">
    <property type="entry name" value="POTASSIUM CHANNEL RELATED"/>
    <property type="match status" value="1"/>
</dbReference>
<keyword evidence="4 7" id="KW-0812">Transmembrane</keyword>
<evidence type="ECO:0000259" key="8">
    <source>
        <dbReference type="Pfam" id="PF00924"/>
    </source>
</evidence>
<dbReference type="EMBL" id="JBHULT010000008">
    <property type="protein sequence ID" value="MFD2517992.1"/>
    <property type="molecule type" value="Genomic_DNA"/>
</dbReference>
<evidence type="ECO:0000256" key="6">
    <source>
        <dbReference type="ARBA" id="ARBA00023136"/>
    </source>
</evidence>
<comment type="subcellular location">
    <subcellularLocation>
        <location evidence="1">Cell membrane</location>
        <topology evidence="1">Multi-pass membrane protein</topology>
    </subcellularLocation>
</comment>
<comment type="caution">
    <text evidence="11">The sequence shown here is derived from an EMBL/GenBank/DDBJ whole genome shotgun (WGS) entry which is preliminary data.</text>
</comment>
<evidence type="ECO:0000256" key="7">
    <source>
        <dbReference type="SAM" id="Phobius"/>
    </source>
</evidence>
<accession>A0ABW5IYH2</accession>
<feature type="domain" description="Mechanosensitive ion channel MscS" evidence="8">
    <location>
        <begin position="123"/>
        <end position="188"/>
    </location>
</feature>
<evidence type="ECO:0000256" key="1">
    <source>
        <dbReference type="ARBA" id="ARBA00004651"/>
    </source>
</evidence>
<keyword evidence="5 7" id="KW-1133">Transmembrane helix</keyword>
<dbReference type="InterPro" id="IPR011066">
    <property type="entry name" value="MscS_channel_C_sf"/>
</dbReference>
<dbReference type="SUPFAM" id="SSF82861">
    <property type="entry name" value="Mechanosensitive channel protein MscS (YggB), transmembrane region"/>
    <property type="match status" value="1"/>
</dbReference>
<comment type="similarity">
    <text evidence="2">Belongs to the MscS (TC 1.A.23) family.</text>
</comment>
<feature type="domain" description="Mechanosensitive ion channel transmembrane helices 2/3" evidence="10">
    <location>
        <begin position="80"/>
        <end position="121"/>
    </location>
</feature>
<sequence length="301" mass="34308">MQQSGVEQVKEVIEEDIWGSILSFLDFTLIPMEFGRITVGVVLLVILAFLLTNIIMRWIRIFFTRKLGEADKLKFISVFKFFRYLVYVIVVIITLSSVGIDITILLTASAALFVGLGFALQELFQDIIGGLFIIVDKSLLVGDVVEMDGKVGRVIDIKLRTTRLLTRDDKVMIIPNHKFTSDIILNFTQNHRTTRELVRVGVAYGSDTTLVKNLMLDSVKEQAGIADKPTPFVLFEDFGDSALVFSVNFFVTDSFVDPKIKSQVRYKIDQKFRENNITIPFPQRDIHVFRRDGNLKEENDE</sequence>
<proteinExistence type="inferred from homology"/>
<keyword evidence="3" id="KW-1003">Cell membrane</keyword>
<gene>
    <name evidence="11" type="ORF">ACFSTG_08815</name>
</gene>
<evidence type="ECO:0000256" key="3">
    <source>
        <dbReference type="ARBA" id="ARBA00022475"/>
    </source>
</evidence>
<dbReference type="SUPFAM" id="SSF82689">
    <property type="entry name" value="Mechanosensitive channel protein MscS (YggB), C-terminal domain"/>
    <property type="match status" value="1"/>
</dbReference>
<dbReference type="RefSeq" id="WP_380751261.1">
    <property type="nucleotide sequence ID" value="NZ_JBHULT010000008.1"/>
</dbReference>
<evidence type="ECO:0000259" key="10">
    <source>
        <dbReference type="Pfam" id="PF21088"/>
    </source>
</evidence>
<dbReference type="SUPFAM" id="SSF50182">
    <property type="entry name" value="Sm-like ribonucleoproteins"/>
    <property type="match status" value="1"/>
</dbReference>
<evidence type="ECO:0000256" key="5">
    <source>
        <dbReference type="ARBA" id="ARBA00022989"/>
    </source>
</evidence>
<evidence type="ECO:0000256" key="4">
    <source>
        <dbReference type="ARBA" id="ARBA00022692"/>
    </source>
</evidence>
<dbReference type="Gene3D" id="1.10.287.1260">
    <property type="match status" value="1"/>
</dbReference>
<reference evidence="12" key="1">
    <citation type="journal article" date="2019" name="Int. J. Syst. Evol. Microbiol.">
        <title>The Global Catalogue of Microorganisms (GCM) 10K type strain sequencing project: providing services to taxonomists for standard genome sequencing and annotation.</title>
        <authorList>
            <consortium name="The Broad Institute Genomics Platform"/>
            <consortium name="The Broad Institute Genome Sequencing Center for Infectious Disease"/>
            <person name="Wu L."/>
            <person name="Ma J."/>
        </authorList>
    </citation>
    <scope>NUCLEOTIDE SEQUENCE [LARGE SCALE GENOMIC DNA]</scope>
    <source>
        <strain evidence="12">KCTC 42585</strain>
    </source>
</reference>
<dbReference type="Pfam" id="PF00924">
    <property type="entry name" value="MS_channel_2nd"/>
    <property type="match status" value="1"/>
</dbReference>
<dbReference type="Gene3D" id="3.30.70.100">
    <property type="match status" value="1"/>
</dbReference>
<dbReference type="Gene3D" id="2.30.30.60">
    <property type="match status" value="1"/>
</dbReference>
<evidence type="ECO:0000313" key="11">
    <source>
        <dbReference type="EMBL" id="MFD2517992.1"/>
    </source>
</evidence>
<dbReference type="PANTHER" id="PTHR30347:SF1">
    <property type="entry name" value="MECHANOSENSITIVE CHANNEL MSCK"/>
    <property type="match status" value="1"/>
</dbReference>
<organism evidence="11 12">
    <name type="scientific">Salinimicrobium flavum</name>
    <dbReference type="NCBI Taxonomy" id="1737065"/>
    <lineage>
        <taxon>Bacteria</taxon>
        <taxon>Pseudomonadati</taxon>
        <taxon>Bacteroidota</taxon>
        <taxon>Flavobacteriia</taxon>
        <taxon>Flavobacteriales</taxon>
        <taxon>Flavobacteriaceae</taxon>
        <taxon>Salinimicrobium</taxon>
    </lineage>
</organism>
<dbReference type="InterPro" id="IPR049142">
    <property type="entry name" value="MS_channel_1st"/>
</dbReference>
<keyword evidence="12" id="KW-1185">Reference proteome</keyword>
<dbReference type="Proteomes" id="UP001597468">
    <property type="component" value="Unassembled WGS sequence"/>
</dbReference>
<dbReference type="InterPro" id="IPR023408">
    <property type="entry name" value="MscS_beta-dom_sf"/>
</dbReference>
<feature type="domain" description="Mechanosensitive ion channel MscS C-terminal" evidence="9">
    <location>
        <begin position="198"/>
        <end position="279"/>
    </location>
</feature>
<evidence type="ECO:0000259" key="9">
    <source>
        <dbReference type="Pfam" id="PF21082"/>
    </source>
</evidence>
<protein>
    <submittedName>
        <fullName evidence="11">Mechanosensitive ion channel family protein</fullName>
    </submittedName>
</protein>